<proteinExistence type="predicted"/>
<dbReference type="Proteomes" id="UP001216390">
    <property type="component" value="Chromosome"/>
</dbReference>
<keyword evidence="2" id="KW-1185">Reference proteome</keyword>
<gene>
    <name evidence="1" type="ORF">PO878_14555</name>
</gene>
<evidence type="ECO:0000313" key="2">
    <source>
        <dbReference type="Proteomes" id="UP001216390"/>
    </source>
</evidence>
<dbReference type="EMBL" id="CP116942">
    <property type="protein sequence ID" value="WCO65722.1"/>
    <property type="molecule type" value="Genomic_DNA"/>
</dbReference>
<evidence type="ECO:0000313" key="1">
    <source>
        <dbReference type="EMBL" id="WCO65722.1"/>
    </source>
</evidence>
<sequence>MAIAAGTTLSCSDDDCGCRIQVLQPCPHGDSYTCACGHALTPVGSDEAIPPTPGA</sequence>
<organism evidence="1 2">
    <name type="scientific">Iamia majanohamensis</name>
    <dbReference type="NCBI Taxonomy" id="467976"/>
    <lineage>
        <taxon>Bacteria</taxon>
        <taxon>Bacillati</taxon>
        <taxon>Actinomycetota</taxon>
        <taxon>Acidimicrobiia</taxon>
        <taxon>Acidimicrobiales</taxon>
        <taxon>Iamiaceae</taxon>
        <taxon>Iamia</taxon>
    </lineage>
</organism>
<protein>
    <submittedName>
        <fullName evidence="1">Metallothionein</fullName>
    </submittedName>
</protein>
<dbReference type="KEGG" id="ima:PO878_14555"/>
<name>A0AAF0BSS7_9ACTN</name>
<accession>A0AAF0BSS7</accession>
<dbReference type="AlphaFoldDB" id="A0AAF0BSS7"/>
<dbReference type="RefSeq" id="WP_272735249.1">
    <property type="nucleotide sequence ID" value="NZ_CP116942.1"/>
</dbReference>
<reference evidence="1" key="1">
    <citation type="submission" date="2023-01" db="EMBL/GenBank/DDBJ databases">
        <title>The diversity of Class Acidimicrobiia in South China Sea sediment environments and the proposal of Iamia marina sp. nov., a novel species of the genus Iamia.</title>
        <authorList>
            <person name="He Y."/>
            <person name="Tian X."/>
        </authorList>
    </citation>
    <scope>NUCLEOTIDE SEQUENCE</scope>
    <source>
        <strain evidence="1">DSM 19957</strain>
    </source>
</reference>